<feature type="domain" description="Peptidase S1" evidence="7">
    <location>
        <begin position="43"/>
        <end position="271"/>
    </location>
</feature>
<evidence type="ECO:0000256" key="4">
    <source>
        <dbReference type="ARBA" id="ARBA00022825"/>
    </source>
</evidence>
<name>A0A250JQT6_9BACT</name>
<dbReference type="GO" id="GO:0006508">
    <property type="term" value="P:proteolysis"/>
    <property type="evidence" value="ECO:0007669"/>
    <property type="project" value="UniProtKB-KW"/>
</dbReference>
<evidence type="ECO:0000259" key="7">
    <source>
        <dbReference type="PROSITE" id="PS50240"/>
    </source>
</evidence>
<dbReference type="CDD" id="cd00190">
    <property type="entry name" value="Tryp_SPc"/>
    <property type="match status" value="1"/>
</dbReference>
<dbReference type="PROSITE" id="PS50240">
    <property type="entry name" value="TRYPSIN_DOM"/>
    <property type="match status" value="1"/>
</dbReference>
<dbReference type="InterPro" id="IPR001254">
    <property type="entry name" value="Trypsin_dom"/>
</dbReference>
<keyword evidence="5" id="KW-1015">Disulfide bond</keyword>
<evidence type="ECO:0000256" key="6">
    <source>
        <dbReference type="RuleBase" id="RU363034"/>
    </source>
</evidence>
<proteinExistence type="inferred from homology"/>
<evidence type="ECO:0000313" key="9">
    <source>
        <dbReference type="Proteomes" id="UP000217343"/>
    </source>
</evidence>
<dbReference type="Gene3D" id="2.60.120.380">
    <property type="match status" value="1"/>
</dbReference>
<dbReference type="KEGG" id="mmas:MYMAC_001777"/>
<evidence type="ECO:0000256" key="2">
    <source>
        <dbReference type="ARBA" id="ARBA00022670"/>
    </source>
</evidence>
<gene>
    <name evidence="8" type="ORF">MYMAC_001777</name>
</gene>
<dbReference type="Gene3D" id="2.40.10.10">
    <property type="entry name" value="Trypsin-like serine proteases"/>
    <property type="match status" value="1"/>
</dbReference>
<dbReference type="PROSITE" id="PS00135">
    <property type="entry name" value="TRYPSIN_SER"/>
    <property type="match status" value="1"/>
</dbReference>
<dbReference type="PANTHER" id="PTHR24276:SF98">
    <property type="entry name" value="FI18310P1-RELATED"/>
    <property type="match status" value="1"/>
</dbReference>
<reference evidence="8 9" key="1">
    <citation type="submission" date="2017-06" db="EMBL/GenBank/DDBJ databases">
        <title>Sequencing and comparative analysis of myxobacterial genomes.</title>
        <authorList>
            <person name="Rupp O."/>
            <person name="Goesmann A."/>
            <person name="Sogaard-Andersen L."/>
        </authorList>
    </citation>
    <scope>NUCLEOTIDE SEQUENCE [LARGE SCALE GENOMIC DNA]</scope>
    <source>
        <strain evidence="8 9">DSM 14697</strain>
    </source>
</reference>
<dbReference type="EMBL" id="CP022203">
    <property type="protein sequence ID" value="ATB46185.1"/>
    <property type="molecule type" value="Genomic_DNA"/>
</dbReference>
<keyword evidence="4 6" id="KW-0720">Serine protease</keyword>
<dbReference type="PANTHER" id="PTHR24276">
    <property type="entry name" value="POLYSERASE-RELATED"/>
    <property type="match status" value="1"/>
</dbReference>
<dbReference type="SMART" id="SM00020">
    <property type="entry name" value="Tryp_SPc"/>
    <property type="match status" value="1"/>
</dbReference>
<dbReference type="InterPro" id="IPR001314">
    <property type="entry name" value="Peptidase_S1A"/>
</dbReference>
<dbReference type="InterPro" id="IPR018114">
    <property type="entry name" value="TRYPSIN_HIS"/>
</dbReference>
<dbReference type="OrthoDB" id="1496095at2"/>
<dbReference type="FunFam" id="2.40.10.10:FF:000002">
    <property type="entry name" value="Transmembrane protease serine"/>
    <property type="match status" value="1"/>
</dbReference>
<evidence type="ECO:0000256" key="5">
    <source>
        <dbReference type="ARBA" id="ARBA00023157"/>
    </source>
</evidence>
<dbReference type="Pfam" id="PF04151">
    <property type="entry name" value="PPC"/>
    <property type="match status" value="1"/>
</dbReference>
<dbReference type="InterPro" id="IPR033116">
    <property type="entry name" value="TRYPSIN_SER"/>
</dbReference>
<dbReference type="SUPFAM" id="SSF50494">
    <property type="entry name" value="Trypsin-like serine proteases"/>
    <property type="match status" value="1"/>
</dbReference>
<dbReference type="AlphaFoldDB" id="A0A250JQT6"/>
<keyword evidence="2 6" id="KW-0645">Protease</keyword>
<comment type="similarity">
    <text evidence="1">Belongs to the peptidase S1 family.</text>
</comment>
<evidence type="ECO:0000256" key="1">
    <source>
        <dbReference type="ARBA" id="ARBA00007664"/>
    </source>
</evidence>
<keyword evidence="9" id="KW-1185">Reference proteome</keyword>
<dbReference type="InterPro" id="IPR009003">
    <property type="entry name" value="Peptidase_S1_PA"/>
</dbReference>
<dbReference type="RefSeq" id="WP_095957761.1">
    <property type="nucleotide sequence ID" value="NZ_CP022203.1"/>
</dbReference>
<dbReference type="PRINTS" id="PR00722">
    <property type="entry name" value="CHYMOTRYPSIN"/>
</dbReference>
<sequence>MMSVKFMRRWSTVGAMSLLVGCGPELVDEQAEAVTPATIEQDIVGGTTTTINANPWQVSLRRGGHWCGGSILNKDWILTAAHCVDGYTVSSIVAGSTSSTSTSSGQTRNVAQVIIHEDYGSAGNDVALLRLATSLSLNGTTVAAIPRVSAADAASGATNPGVVARVTGWGATSSGGSGSSTLRTVDVNVISNTEAQQSYPNEYIGPDQIGAKAPGKDSCQGDSGGPLTVMHNGVRKLAGVVSWGYGCADSRYPGMYARVSHFEAWVDAKLSGTNPPPTGTTLLSQTNLSGSSSTWRHFSISVPAGTTSLKVVQAGGSGDADLYVRRGSQPTTSAYDCRPYSAGNNENCNFTNPASGTWYVSVRGYSSYSGVSVTATIP</sequence>
<dbReference type="InterPro" id="IPR043504">
    <property type="entry name" value="Peptidase_S1_PA_chymotrypsin"/>
</dbReference>
<dbReference type="PROSITE" id="PS00134">
    <property type="entry name" value="TRYPSIN_HIS"/>
    <property type="match status" value="1"/>
</dbReference>
<dbReference type="Proteomes" id="UP000217343">
    <property type="component" value="Chromosome"/>
</dbReference>
<dbReference type="InterPro" id="IPR007280">
    <property type="entry name" value="Peptidase_C_arc/bac"/>
</dbReference>
<dbReference type="PROSITE" id="PS51257">
    <property type="entry name" value="PROKAR_LIPOPROTEIN"/>
    <property type="match status" value="1"/>
</dbReference>
<organism evidence="8 9">
    <name type="scientific">Corallococcus macrosporus DSM 14697</name>
    <dbReference type="NCBI Taxonomy" id="1189310"/>
    <lineage>
        <taxon>Bacteria</taxon>
        <taxon>Pseudomonadati</taxon>
        <taxon>Myxococcota</taxon>
        <taxon>Myxococcia</taxon>
        <taxon>Myxococcales</taxon>
        <taxon>Cystobacterineae</taxon>
        <taxon>Myxococcaceae</taxon>
        <taxon>Corallococcus</taxon>
    </lineage>
</organism>
<dbReference type="GO" id="GO:0004252">
    <property type="term" value="F:serine-type endopeptidase activity"/>
    <property type="evidence" value="ECO:0007669"/>
    <property type="project" value="InterPro"/>
</dbReference>
<evidence type="ECO:0000313" key="8">
    <source>
        <dbReference type="EMBL" id="ATB46185.1"/>
    </source>
</evidence>
<dbReference type="Pfam" id="PF00089">
    <property type="entry name" value="Trypsin"/>
    <property type="match status" value="1"/>
</dbReference>
<protein>
    <submittedName>
        <fullName evidence="8">Peptidase S1</fullName>
    </submittedName>
</protein>
<accession>A0A250JQT6</accession>
<evidence type="ECO:0000256" key="3">
    <source>
        <dbReference type="ARBA" id="ARBA00022801"/>
    </source>
</evidence>
<dbReference type="InterPro" id="IPR050430">
    <property type="entry name" value="Peptidase_S1"/>
</dbReference>
<keyword evidence="3 6" id="KW-0378">Hydrolase</keyword>
<dbReference type="FunFam" id="2.40.10.10:FF:000073">
    <property type="entry name" value="Trypsin alpha"/>
    <property type="match status" value="1"/>
</dbReference>